<dbReference type="OrthoDB" id="2839137at2759"/>
<accession>A0A9W8K7T7</accession>
<name>A0A9W8K7T7_9AGAR</name>
<evidence type="ECO:0000313" key="2">
    <source>
        <dbReference type="Proteomes" id="UP001148786"/>
    </source>
</evidence>
<comment type="caution">
    <text evidence="1">The sequence shown here is derived from an EMBL/GenBank/DDBJ whole genome shotgun (WGS) entry which is preliminary data.</text>
</comment>
<reference evidence="1" key="1">
    <citation type="submission" date="2022-07" db="EMBL/GenBank/DDBJ databases">
        <title>Genome Sequence of Agrocybe chaxingu.</title>
        <authorList>
            <person name="Buettner E."/>
        </authorList>
    </citation>
    <scope>NUCLEOTIDE SEQUENCE</scope>
    <source>
        <strain evidence="1">MP-N11</strain>
    </source>
</reference>
<proteinExistence type="predicted"/>
<dbReference type="EMBL" id="JANKHO010000130">
    <property type="protein sequence ID" value="KAJ3514735.1"/>
    <property type="molecule type" value="Genomic_DNA"/>
</dbReference>
<dbReference type="AlphaFoldDB" id="A0A9W8K7T7"/>
<dbReference type="Proteomes" id="UP001148786">
    <property type="component" value="Unassembled WGS sequence"/>
</dbReference>
<protein>
    <submittedName>
        <fullName evidence="1">Uncharacterized protein</fullName>
    </submittedName>
</protein>
<evidence type="ECO:0000313" key="1">
    <source>
        <dbReference type="EMBL" id="KAJ3514735.1"/>
    </source>
</evidence>
<gene>
    <name evidence="1" type="ORF">NLJ89_g2206</name>
</gene>
<keyword evidence="2" id="KW-1185">Reference proteome</keyword>
<organism evidence="1 2">
    <name type="scientific">Agrocybe chaxingu</name>
    <dbReference type="NCBI Taxonomy" id="84603"/>
    <lineage>
        <taxon>Eukaryota</taxon>
        <taxon>Fungi</taxon>
        <taxon>Dikarya</taxon>
        <taxon>Basidiomycota</taxon>
        <taxon>Agaricomycotina</taxon>
        <taxon>Agaricomycetes</taxon>
        <taxon>Agaricomycetidae</taxon>
        <taxon>Agaricales</taxon>
        <taxon>Agaricineae</taxon>
        <taxon>Strophariaceae</taxon>
        <taxon>Agrocybe</taxon>
    </lineage>
</organism>
<sequence>MPKQHRDIITLDATKMQLLGQRTYDISGYSCARFTATQLKPPRPLVAYYTMAGDRHVPFPAGSTGVFYYRPPSPGAPVLSGQLRFKLCTDVASFATSPDLRLPDKTRPWSLNLYSILAAPKWNALREMLVHESLVSPAVVEAVSSLPWVNIRSSRILYSLEQPFEFDLGQKKVSFVILSLRHAFIFRIQDMCSGNERRDPSYTGESSPGIRWDLALLTLVGRVKARFELSTLPEHSAKGPTLVLRVLELLTPLKCTYPGEC</sequence>